<dbReference type="GO" id="GO:0047804">
    <property type="term" value="F:cysteine-S-conjugate beta-lyase activity"/>
    <property type="evidence" value="ECO:0007669"/>
    <property type="project" value="UniProtKB-EC"/>
</dbReference>
<dbReference type="InterPro" id="IPR015424">
    <property type="entry name" value="PyrdxlP-dep_Trfase"/>
</dbReference>
<organism evidence="7 8">
    <name type="scientific">Bailinhaonella thermotolerans</name>
    <dbReference type="NCBI Taxonomy" id="1070861"/>
    <lineage>
        <taxon>Bacteria</taxon>
        <taxon>Bacillati</taxon>
        <taxon>Actinomycetota</taxon>
        <taxon>Actinomycetes</taxon>
        <taxon>Streptosporangiales</taxon>
        <taxon>Streptosporangiaceae</taxon>
        <taxon>Bailinhaonella</taxon>
    </lineage>
</organism>
<dbReference type="SUPFAM" id="SSF53383">
    <property type="entry name" value="PLP-dependent transferases"/>
    <property type="match status" value="1"/>
</dbReference>
<dbReference type="RefSeq" id="WP_119927262.1">
    <property type="nucleotide sequence ID" value="NZ_QZEY01000005.1"/>
</dbReference>
<gene>
    <name evidence="7" type="ORF">D5H75_15990</name>
</gene>
<keyword evidence="3" id="KW-0663">Pyridoxal phosphate</keyword>
<dbReference type="InterPro" id="IPR015422">
    <property type="entry name" value="PyrdxlP-dep_Trfase_small"/>
</dbReference>
<dbReference type="InterPro" id="IPR051798">
    <property type="entry name" value="Class-II_PLP-Dep_Aminotrans"/>
</dbReference>
<keyword evidence="7" id="KW-0808">Transferase</keyword>
<comment type="cofactor">
    <cofactor evidence="1">
        <name>pyridoxal 5'-phosphate</name>
        <dbReference type="ChEBI" id="CHEBI:597326"/>
    </cofactor>
</comment>
<dbReference type="Gene3D" id="3.40.640.10">
    <property type="entry name" value="Type I PLP-dependent aspartate aminotransferase-like (Major domain)"/>
    <property type="match status" value="1"/>
</dbReference>
<keyword evidence="7" id="KW-0032">Aminotransferase</keyword>
<dbReference type="Gene3D" id="3.90.1150.10">
    <property type="entry name" value="Aspartate Aminotransferase, domain 1"/>
    <property type="match status" value="1"/>
</dbReference>
<name>A0A3A4AUH9_9ACTN</name>
<dbReference type="CDD" id="cd00609">
    <property type="entry name" value="AAT_like"/>
    <property type="match status" value="1"/>
</dbReference>
<dbReference type="Proteomes" id="UP000265768">
    <property type="component" value="Unassembled WGS sequence"/>
</dbReference>
<dbReference type="AlphaFoldDB" id="A0A3A4AUH9"/>
<comment type="caution">
    <text evidence="7">The sequence shown here is derived from an EMBL/GenBank/DDBJ whole genome shotgun (WGS) entry which is preliminary data.</text>
</comment>
<dbReference type="PANTHER" id="PTHR43525:SF2">
    <property type="entry name" value="CYSTATHIONINE BETA-LYASE-RELATED"/>
    <property type="match status" value="1"/>
</dbReference>
<evidence type="ECO:0000256" key="2">
    <source>
        <dbReference type="ARBA" id="ARBA00012224"/>
    </source>
</evidence>
<dbReference type="GO" id="GO:0030170">
    <property type="term" value="F:pyridoxal phosphate binding"/>
    <property type="evidence" value="ECO:0007669"/>
    <property type="project" value="InterPro"/>
</dbReference>
<dbReference type="EMBL" id="QZEY01000005">
    <property type="protein sequence ID" value="RJL31945.1"/>
    <property type="molecule type" value="Genomic_DNA"/>
</dbReference>
<dbReference type="GO" id="GO:0008483">
    <property type="term" value="F:transaminase activity"/>
    <property type="evidence" value="ECO:0007669"/>
    <property type="project" value="UniProtKB-KW"/>
</dbReference>
<evidence type="ECO:0000256" key="1">
    <source>
        <dbReference type="ARBA" id="ARBA00001933"/>
    </source>
</evidence>
<proteinExistence type="inferred from homology"/>
<dbReference type="OrthoDB" id="3224382at2"/>
<evidence type="ECO:0000313" key="7">
    <source>
        <dbReference type="EMBL" id="RJL31945.1"/>
    </source>
</evidence>
<sequence length="381" mass="40971">MSTVFDIPTAELRRRRSAKWTTYPSDVLPLPVAEMDVRLAPGIAAALHEAVERGDTGYAGDVTELVEAFRGFALRRWGWKVEPDGVATCADVGVGVVEVLRRLIRPGDGVLIMPPVYPSFYPWLRESGARTVAVPLIDRERGGRLDLDGIERALADGTRVVLLCHPHNPFGRVHTAEELRALAELARTYGAIVLSDEIHAPLTHTGQGFDPYLTVSDAAAETGIAFTSASKAFNVAGLKCALIIADGRRDLLGEMPEELPWGVGHLGLIASIAAFSGEDAWLERLAASLAANVALLRDRLAEALPGVTFPEPRASYLAWLDFRALGLGDDPAAEFLARARVALGSGPAFGLHGEGHARFNFGCSPELIDEAVTRMARALRS</sequence>
<evidence type="ECO:0000256" key="3">
    <source>
        <dbReference type="ARBA" id="ARBA00022898"/>
    </source>
</evidence>
<accession>A0A3A4AUH9</accession>
<dbReference type="Pfam" id="PF00155">
    <property type="entry name" value="Aminotran_1_2"/>
    <property type="match status" value="1"/>
</dbReference>
<dbReference type="InterPro" id="IPR004839">
    <property type="entry name" value="Aminotransferase_I/II_large"/>
</dbReference>
<protein>
    <recommendedName>
        <fullName evidence="2">cysteine-S-conjugate beta-lyase</fullName>
        <ecNumber evidence="2">4.4.1.13</ecNumber>
    </recommendedName>
</protein>
<keyword evidence="8" id="KW-1185">Reference proteome</keyword>
<dbReference type="PANTHER" id="PTHR43525">
    <property type="entry name" value="PROTEIN MALY"/>
    <property type="match status" value="1"/>
</dbReference>
<evidence type="ECO:0000313" key="8">
    <source>
        <dbReference type="Proteomes" id="UP000265768"/>
    </source>
</evidence>
<evidence type="ECO:0000259" key="6">
    <source>
        <dbReference type="Pfam" id="PF00155"/>
    </source>
</evidence>
<feature type="domain" description="Aminotransferase class I/classII large" evidence="6">
    <location>
        <begin position="65"/>
        <end position="374"/>
    </location>
</feature>
<evidence type="ECO:0000256" key="5">
    <source>
        <dbReference type="ARBA" id="ARBA00037974"/>
    </source>
</evidence>
<keyword evidence="4" id="KW-0456">Lyase</keyword>
<comment type="similarity">
    <text evidence="5">Belongs to the class-II pyridoxal-phosphate-dependent aminotransferase family. MalY/PatB cystathionine beta-lyase subfamily.</text>
</comment>
<reference evidence="7 8" key="1">
    <citation type="submission" date="2018-09" db="EMBL/GenBank/DDBJ databases">
        <title>YIM 75507 draft genome.</title>
        <authorList>
            <person name="Tang S."/>
            <person name="Feng Y."/>
        </authorList>
    </citation>
    <scope>NUCLEOTIDE SEQUENCE [LARGE SCALE GENOMIC DNA]</scope>
    <source>
        <strain evidence="7 8">YIM 75507</strain>
    </source>
</reference>
<evidence type="ECO:0000256" key="4">
    <source>
        <dbReference type="ARBA" id="ARBA00023239"/>
    </source>
</evidence>
<dbReference type="InterPro" id="IPR015421">
    <property type="entry name" value="PyrdxlP-dep_Trfase_major"/>
</dbReference>
<dbReference type="EC" id="4.4.1.13" evidence="2"/>